<dbReference type="EMBL" id="FQYT01000011">
    <property type="protein sequence ID" value="SHJ06795.1"/>
    <property type="molecule type" value="Genomic_DNA"/>
</dbReference>
<dbReference type="Gene3D" id="3.20.20.220">
    <property type="match status" value="1"/>
</dbReference>
<dbReference type="OrthoDB" id="9812555at2"/>
<evidence type="ECO:0000256" key="1">
    <source>
        <dbReference type="ARBA" id="ARBA00001974"/>
    </source>
</evidence>
<evidence type="ECO:0000256" key="5">
    <source>
        <dbReference type="ARBA" id="ARBA00022827"/>
    </source>
</evidence>
<evidence type="ECO:0000256" key="7">
    <source>
        <dbReference type="ARBA" id="ARBA00048628"/>
    </source>
</evidence>
<dbReference type="Proteomes" id="UP000184342">
    <property type="component" value="Unassembled WGS sequence"/>
</dbReference>
<proteinExistence type="inferred from homology"/>
<dbReference type="RefSeq" id="WP_073993542.1">
    <property type="nucleotide sequence ID" value="NZ_FQYT01000011.1"/>
</dbReference>
<sequence length="288" mass="32140">MKIASVLKERMSFSFEVFPPKTDKGMENLKGAFQHYYKYKPDFISCTYGAGGSNTGRNIEVCQTLKGDGRTEVMTHFTCIGNSKEKIKSELDNYRSFGIENILAMRGDFQPGMDRTNGDFSNADALIKFVKTQFPEFCISAACYPEKHILAPSFTSDIAHLRTKQDNGAEFLMSQLCHDVEAYKAFADRIRKAGVHLPIVVGVMPALDKDAIIRMTVSNGCSVPRDLAAVIGKYGDNPTEFKKAGIEYTVNQIHRYMEAGINGLHLYALNKFEDLETILDASGIRKDI</sequence>
<comment type="catalytic activity">
    <reaction evidence="7">
        <text>(6S)-5-methyl-5,6,7,8-tetrahydrofolate + NAD(+) = (6R)-5,10-methylene-5,6,7,8-tetrahydrofolate + NADH + H(+)</text>
        <dbReference type="Rhea" id="RHEA:19821"/>
        <dbReference type="ChEBI" id="CHEBI:15378"/>
        <dbReference type="ChEBI" id="CHEBI:15636"/>
        <dbReference type="ChEBI" id="CHEBI:18608"/>
        <dbReference type="ChEBI" id="CHEBI:57540"/>
        <dbReference type="ChEBI" id="CHEBI:57945"/>
        <dbReference type="EC" id="1.5.1.54"/>
    </reaction>
    <physiologicalReaction direction="right-to-left" evidence="7">
        <dbReference type="Rhea" id="RHEA:19823"/>
    </physiologicalReaction>
</comment>
<dbReference type="GO" id="GO:0106312">
    <property type="term" value="F:methylenetetrahydrofolate reductase (NADH) activity"/>
    <property type="evidence" value="ECO:0007669"/>
    <property type="project" value="UniProtKB-EC"/>
</dbReference>
<dbReference type="SUPFAM" id="SSF51730">
    <property type="entry name" value="FAD-linked oxidoreductase"/>
    <property type="match status" value="1"/>
</dbReference>
<comment type="cofactor">
    <cofactor evidence="1 8">
        <name>FAD</name>
        <dbReference type="ChEBI" id="CHEBI:57692"/>
    </cofactor>
</comment>
<evidence type="ECO:0000256" key="6">
    <source>
        <dbReference type="ARBA" id="ARBA00023002"/>
    </source>
</evidence>
<dbReference type="AlphaFoldDB" id="A0A1M6G9Z9"/>
<protein>
    <recommendedName>
        <fullName evidence="8">Methylenetetrahydrofolate reductase</fullName>
    </recommendedName>
</protein>
<dbReference type="Pfam" id="PF02219">
    <property type="entry name" value="MTHFR"/>
    <property type="match status" value="1"/>
</dbReference>
<gene>
    <name evidence="9" type="ORF">SAMN02745691_01297</name>
</gene>
<evidence type="ECO:0000256" key="2">
    <source>
        <dbReference type="ARBA" id="ARBA00004777"/>
    </source>
</evidence>
<evidence type="ECO:0000256" key="8">
    <source>
        <dbReference type="RuleBase" id="RU003862"/>
    </source>
</evidence>
<dbReference type="PANTHER" id="PTHR45754">
    <property type="entry name" value="METHYLENETETRAHYDROFOLATE REDUCTASE"/>
    <property type="match status" value="1"/>
</dbReference>
<dbReference type="GO" id="GO:0009086">
    <property type="term" value="P:methionine biosynthetic process"/>
    <property type="evidence" value="ECO:0007669"/>
    <property type="project" value="TreeGrafter"/>
</dbReference>
<dbReference type="GO" id="GO:0035999">
    <property type="term" value="P:tetrahydrofolate interconversion"/>
    <property type="evidence" value="ECO:0007669"/>
    <property type="project" value="UniProtKB-UniPathway"/>
</dbReference>
<name>A0A1M6G9Z9_9FIRM</name>
<dbReference type="GO" id="GO:0005829">
    <property type="term" value="C:cytosol"/>
    <property type="evidence" value="ECO:0007669"/>
    <property type="project" value="TreeGrafter"/>
</dbReference>
<comment type="pathway">
    <text evidence="2 8">One-carbon metabolism; tetrahydrofolate interconversion.</text>
</comment>
<dbReference type="InterPro" id="IPR029041">
    <property type="entry name" value="FAD-linked_oxidoreductase-like"/>
</dbReference>
<evidence type="ECO:0000313" key="9">
    <source>
        <dbReference type="EMBL" id="SHJ06795.1"/>
    </source>
</evidence>
<comment type="similarity">
    <text evidence="3 8">Belongs to the methylenetetrahydrofolate reductase family.</text>
</comment>
<evidence type="ECO:0000256" key="3">
    <source>
        <dbReference type="ARBA" id="ARBA00006743"/>
    </source>
</evidence>
<evidence type="ECO:0000256" key="4">
    <source>
        <dbReference type="ARBA" id="ARBA00022630"/>
    </source>
</evidence>
<dbReference type="InterPro" id="IPR003171">
    <property type="entry name" value="Mehydrof_redctse-like"/>
</dbReference>
<keyword evidence="4 8" id="KW-0285">Flavoprotein</keyword>
<dbReference type="STRING" id="1122934.SAMN02745691_01297"/>
<dbReference type="CDD" id="cd00537">
    <property type="entry name" value="MTHFR"/>
    <property type="match status" value="1"/>
</dbReference>
<keyword evidence="10" id="KW-1185">Reference proteome</keyword>
<keyword evidence="5 8" id="KW-0274">FAD</keyword>
<reference evidence="9 10" key="1">
    <citation type="submission" date="2016-11" db="EMBL/GenBank/DDBJ databases">
        <authorList>
            <person name="Jaros S."/>
            <person name="Januszkiewicz K."/>
            <person name="Wedrychowicz H."/>
        </authorList>
    </citation>
    <scope>NUCLEOTIDE SEQUENCE [LARGE SCALE GENOMIC DNA]</scope>
    <source>
        <strain evidence="9 10">DSM 15970</strain>
    </source>
</reference>
<evidence type="ECO:0000313" key="10">
    <source>
        <dbReference type="Proteomes" id="UP000184342"/>
    </source>
</evidence>
<dbReference type="GO" id="GO:0071949">
    <property type="term" value="F:FAD binding"/>
    <property type="evidence" value="ECO:0007669"/>
    <property type="project" value="TreeGrafter"/>
</dbReference>
<organism evidence="9 10">
    <name type="scientific">Parasporobacterium paucivorans DSM 15970</name>
    <dbReference type="NCBI Taxonomy" id="1122934"/>
    <lineage>
        <taxon>Bacteria</taxon>
        <taxon>Bacillati</taxon>
        <taxon>Bacillota</taxon>
        <taxon>Clostridia</taxon>
        <taxon>Lachnospirales</taxon>
        <taxon>Lachnospiraceae</taxon>
        <taxon>Parasporobacterium</taxon>
    </lineage>
</organism>
<accession>A0A1M6G9Z9</accession>
<keyword evidence="6 8" id="KW-0560">Oxidoreductase</keyword>
<dbReference type="PANTHER" id="PTHR45754:SF3">
    <property type="entry name" value="METHYLENETETRAHYDROFOLATE REDUCTASE (NADPH)"/>
    <property type="match status" value="1"/>
</dbReference>
<dbReference type="UniPathway" id="UPA00193"/>